<reference evidence="1" key="1">
    <citation type="submission" date="2014-11" db="EMBL/GenBank/DDBJ databases">
        <authorList>
            <person name="Amaro Gonzalez C."/>
        </authorList>
    </citation>
    <scope>NUCLEOTIDE SEQUENCE</scope>
</reference>
<reference evidence="1" key="2">
    <citation type="journal article" date="2015" name="Fish Shellfish Immunol.">
        <title>Early steps in the European eel (Anguilla anguilla)-Vibrio vulnificus interaction in the gills: Role of the RtxA13 toxin.</title>
        <authorList>
            <person name="Callol A."/>
            <person name="Pajuelo D."/>
            <person name="Ebbesson L."/>
            <person name="Teles M."/>
            <person name="MacKenzie S."/>
            <person name="Amaro C."/>
        </authorList>
    </citation>
    <scope>NUCLEOTIDE SEQUENCE</scope>
</reference>
<dbReference type="AlphaFoldDB" id="A0A0E9VUG9"/>
<accession>A0A0E9VUG9</accession>
<name>A0A0E9VUG9_ANGAN</name>
<protein>
    <submittedName>
        <fullName evidence="1">Uncharacterized protein</fullName>
    </submittedName>
</protein>
<proteinExistence type="predicted"/>
<evidence type="ECO:0000313" key="1">
    <source>
        <dbReference type="EMBL" id="JAH81707.1"/>
    </source>
</evidence>
<dbReference type="EMBL" id="GBXM01026870">
    <property type="protein sequence ID" value="JAH81707.1"/>
    <property type="molecule type" value="Transcribed_RNA"/>
</dbReference>
<sequence>MSNQNGSNHPAMLILISIEFPFHTS</sequence>
<organism evidence="1">
    <name type="scientific">Anguilla anguilla</name>
    <name type="common">European freshwater eel</name>
    <name type="synonym">Muraena anguilla</name>
    <dbReference type="NCBI Taxonomy" id="7936"/>
    <lineage>
        <taxon>Eukaryota</taxon>
        <taxon>Metazoa</taxon>
        <taxon>Chordata</taxon>
        <taxon>Craniata</taxon>
        <taxon>Vertebrata</taxon>
        <taxon>Euteleostomi</taxon>
        <taxon>Actinopterygii</taxon>
        <taxon>Neopterygii</taxon>
        <taxon>Teleostei</taxon>
        <taxon>Anguilliformes</taxon>
        <taxon>Anguillidae</taxon>
        <taxon>Anguilla</taxon>
    </lineage>
</organism>